<name>A0ABD2PZP4_9PLAT</name>
<dbReference type="AlphaFoldDB" id="A0ABD2PZP4"/>
<feature type="region of interest" description="Disordered" evidence="1">
    <location>
        <begin position="1"/>
        <end position="22"/>
    </location>
</feature>
<proteinExistence type="predicted"/>
<organism evidence="2 3">
    <name type="scientific">Cichlidogyrus casuarinus</name>
    <dbReference type="NCBI Taxonomy" id="1844966"/>
    <lineage>
        <taxon>Eukaryota</taxon>
        <taxon>Metazoa</taxon>
        <taxon>Spiralia</taxon>
        <taxon>Lophotrochozoa</taxon>
        <taxon>Platyhelminthes</taxon>
        <taxon>Monogenea</taxon>
        <taxon>Monopisthocotylea</taxon>
        <taxon>Dactylogyridea</taxon>
        <taxon>Ancyrocephalidae</taxon>
        <taxon>Cichlidogyrus</taxon>
    </lineage>
</organism>
<evidence type="ECO:0000313" key="3">
    <source>
        <dbReference type="Proteomes" id="UP001626550"/>
    </source>
</evidence>
<keyword evidence="3" id="KW-1185">Reference proteome</keyword>
<reference evidence="2 3" key="1">
    <citation type="submission" date="2024-11" db="EMBL/GenBank/DDBJ databases">
        <title>Adaptive evolution of stress response genes in parasites aligns with host niche diversity.</title>
        <authorList>
            <person name="Hahn C."/>
            <person name="Resl P."/>
        </authorList>
    </citation>
    <scope>NUCLEOTIDE SEQUENCE [LARGE SCALE GENOMIC DNA]</scope>
    <source>
        <strain evidence="2">EGGRZ-B1_66</strain>
        <tissue evidence="2">Body</tissue>
    </source>
</reference>
<accession>A0ABD2PZP4</accession>
<sequence>MHAFPQGIHRRSVNAGPSSERVSASMLSDQQFADLENTLCCKETFIGKDYVNWLLKDCVDVQDIFSGKRSDIKIKTQFMIDYGKIHLE</sequence>
<protein>
    <submittedName>
        <fullName evidence="2">Uncharacterized protein</fullName>
    </submittedName>
</protein>
<evidence type="ECO:0000313" key="2">
    <source>
        <dbReference type="EMBL" id="KAL3311936.1"/>
    </source>
</evidence>
<dbReference type="EMBL" id="JBJKFK010001948">
    <property type="protein sequence ID" value="KAL3311936.1"/>
    <property type="molecule type" value="Genomic_DNA"/>
</dbReference>
<comment type="caution">
    <text evidence="2">The sequence shown here is derived from an EMBL/GenBank/DDBJ whole genome shotgun (WGS) entry which is preliminary data.</text>
</comment>
<dbReference type="Proteomes" id="UP001626550">
    <property type="component" value="Unassembled WGS sequence"/>
</dbReference>
<gene>
    <name evidence="2" type="ORF">Ciccas_009482</name>
</gene>
<evidence type="ECO:0000256" key="1">
    <source>
        <dbReference type="SAM" id="MobiDB-lite"/>
    </source>
</evidence>